<dbReference type="RefSeq" id="YP_009045773.1">
    <property type="nucleotide sequence ID" value="NC_024429.1"/>
</dbReference>
<dbReference type="AlphaFoldDB" id="A0A068BE86"/>
<dbReference type="EMBL" id="KJ820684">
    <property type="protein sequence ID" value="AIC83376.1"/>
    <property type="molecule type" value="Genomic_DNA"/>
</dbReference>
<gene>
    <name evidence="1" type="primary">orf169</name>
</gene>
<proteinExistence type="predicted"/>
<evidence type="ECO:0000313" key="1">
    <source>
        <dbReference type="EMBL" id="AIC83376.1"/>
    </source>
</evidence>
<dbReference type="GeneID" id="19736976"/>
<geneLocation type="mitochondrion" evidence="1"/>
<protein>
    <submittedName>
        <fullName evidence="1">Orf169</fullName>
    </submittedName>
</protein>
<name>A0A068BE86_BATMA</name>
<keyword evidence="1" id="KW-0496">Mitochondrion</keyword>
<sequence length="169" mass="20050">MLSKRLKIYWSSPRRNDFTAAHDYYDIWVFEKFHEPDAESSIFGATEAGTTFANTMLKVLDEQECQLDSKYVRVFTKKRNVPMIVVANQLPGSLRNRGPLRERFMRLRFFSNRPNLEEERVIATLDKCFRRQIEQNQYAAITPTPEVELQYNEGGFDFFFIFSPEEKRK</sequence>
<reference evidence="1" key="1">
    <citation type="journal article" date="2014" name="Mitochondrion">
        <title>Comparative analysis of 11 Brassicales mitochondrial genomes and the mitochondrial transcriptome of Brassica oleracea.</title>
        <authorList>
            <person name="Grewe F."/>
            <person name="Edger P.P."/>
            <person name="Keren I."/>
            <person name="Sultan L."/>
            <person name="Pires J.C."/>
            <person name="Ostersetzer-Biran O."/>
            <person name="Mower J.P."/>
        </authorList>
    </citation>
    <scope>NUCLEOTIDE SEQUENCE</scope>
</reference>
<accession>A0A068BE86</accession>
<organism evidence="1">
    <name type="scientific">Batis maritima</name>
    <name type="common">Maritime saltwort</name>
    <dbReference type="NCBI Taxonomy" id="4436"/>
    <lineage>
        <taxon>Eukaryota</taxon>
        <taxon>Viridiplantae</taxon>
        <taxon>Streptophyta</taxon>
        <taxon>Embryophyta</taxon>
        <taxon>Tracheophyta</taxon>
        <taxon>Spermatophyta</taxon>
        <taxon>Magnoliopsida</taxon>
        <taxon>eudicotyledons</taxon>
        <taxon>Gunneridae</taxon>
        <taxon>Pentapetalae</taxon>
        <taxon>rosids</taxon>
        <taxon>malvids</taxon>
        <taxon>Brassicales</taxon>
        <taxon>Bataceae</taxon>
        <taxon>Batis</taxon>
    </lineage>
</organism>